<gene>
    <name evidence="6" type="ORF">B0H65DRAFT_107213</name>
</gene>
<evidence type="ECO:0000256" key="3">
    <source>
        <dbReference type="ARBA" id="ARBA00022801"/>
    </source>
</evidence>
<dbReference type="InterPro" id="IPR001806">
    <property type="entry name" value="Small_GTPase"/>
</dbReference>
<dbReference type="GeneID" id="87857662"/>
<dbReference type="EMBL" id="JAUEPP010000002">
    <property type="protein sequence ID" value="KAK3351056.1"/>
    <property type="molecule type" value="Genomic_DNA"/>
</dbReference>
<dbReference type="PROSITE" id="PS51419">
    <property type="entry name" value="RAB"/>
    <property type="match status" value="1"/>
</dbReference>
<reference evidence="6" key="1">
    <citation type="journal article" date="2023" name="Mol. Phylogenet. Evol.">
        <title>Genome-scale phylogeny and comparative genomics of the fungal order Sordariales.</title>
        <authorList>
            <person name="Hensen N."/>
            <person name="Bonometti L."/>
            <person name="Westerberg I."/>
            <person name="Brannstrom I.O."/>
            <person name="Guillou S."/>
            <person name="Cros-Aarteil S."/>
            <person name="Calhoun S."/>
            <person name="Haridas S."/>
            <person name="Kuo A."/>
            <person name="Mondo S."/>
            <person name="Pangilinan J."/>
            <person name="Riley R."/>
            <person name="LaButti K."/>
            <person name="Andreopoulos B."/>
            <person name="Lipzen A."/>
            <person name="Chen C."/>
            <person name="Yan M."/>
            <person name="Daum C."/>
            <person name="Ng V."/>
            <person name="Clum A."/>
            <person name="Steindorff A."/>
            <person name="Ohm R.A."/>
            <person name="Martin F."/>
            <person name="Silar P."/>
            <person name="Natvig D.O."/>
            <person name="Lalanne C."/>
            <person name="Gautier V."/>
            <person name="Ament-Velasquez S.L."/>
            <person name="Kruys A."/>
            <person name="Hutchinson M.I."/>
            <person name="Powell A.J."/>
            <person name="Barry K."/>
            <person name="Miller A.N."/>
            <person name="Grigoriev I.V."/>
            <person name="Debuchy R."/>
            <person name="Gladieux P."/>
            <person name="Hiltunen Thoren M."/>
            <person name="Johannesson H."/>
        </authorList>
    </citation>
    <scope>NUCLEOTIDE SEQUENCE</scope>
    <source>
        <strain evidence="6">CBS 560.94</strain>
    </source>
</reference>
<keyword evidence="7" id="KW-1185">Reference proteome</keyword>
<dbReference type="PROSITE" id="PS51421">
    <property type="entry name" value="RAS"/>
    <property type="match status" value="1"/>
</dbReference>
<dbReference type="Gene3D" id="3.40.50.300">
    <property type="entry name" value="P-loop containing nucleotide triphosphate hydrolases"/>
    <property type="match status" value="1"/>
</dbReference>
<protein>
    <recommendedName>
        <fullName evidence="2">small monomeric GTPase</fullName>
        <ecNumber evidence="2">3.6.5.2</ecNumber>
    </recommendedName>
</protein>
<dbReference type="GO" id="GO:0005525">
    <property type="term" value="F:GTP binding"/>
    <property type="evidence" value="ECO:0007669"/>
    <property type="project" value="InterPro"/>
</dbReference>
<feature type="region of interest" description="Disordered" evidence="5">
    <location>
        <begin position="31"/>
        <end position="58"/>
    </location>
</feature>
<evidence type="ECO:0000256" key="5">
    <source>
        <dbReference type="SAM" id="MobiDB-lite"/>
    </source>
</evidence>
<name>A0AAE0MUK7_9PEZI</name>
<evidence type="ECO:0000256" key="2">
    <source>
        <dbReference type="ARBA" id="ARBA00011984"/>
    </source>
</evidence>
<evidence type="ECO:0000256" key="4">
    <source>
        <dbReference type="ARBA" id="ARBA00048098"/>
    </source>
</evidence>
<evidence type="ECO:0000313" key="6">
    <source>
        <dbReference type="EMBL" id="KAK3351056.1"/>
    </source>
</evidence>
<dbReference type="AlphaFoldDB" id="A0AAE0MUK7"/>
<feature type="region of interest" description="Disordered" evidence="5">
    <location>
        <begin position="81"/>
        <end position="113"/>
    </location>
</feature>
<organism evidence="6 7">
    <name type="scientific">Neurospora tetraspora</name>
    <dbReference type="NCBI Taxonomy" id="94610"/>
    <lineage>
        <taxon>Eukaryota</taxon>
        <taxon>Fungi</taxon>
        <taxon>Dikarya</taxon>
        <taxon>Ascomycota</taxon>
        <taxon>Pezizomycotina</taxon>
        <taxon>Sordariomycetes</taxon>
        <taxon>Sordariomycetidae</taxon>
        <taxon>Sordariales</taxon>
        <taxon>Sordariaceae</taxon>
        <taxon>Neurospora</taxon>
    </lineage>
</organism>
<dbReference type="RefSeq" id="XP_062684351.1">
    <property type="nucleotide sequence ID" value="XM_062820508.1"/>
</dbReference>
<reference evidence="6" key="2">
    <citation type="submission" date="2023-06" db="EMBL/GenBank/DDBJ databases">
        <authorList>
            <consortium name="Lawrence Berkeley National Laboratory"/>
            <person name="Haridas S."/>
            <person name="Hensen N."/>
            <person name="Bonometti L."/>
            <person name="Westerberg I."/>
            <person name="Brannstrom I.O."/>
            <person name="Guillou S."/>
            <person name="Cros-Aarteil S."/>
            <person name="Calhoun S."/>
            <person name="Kuo A."/>
            <person name="Mondo S."/>
            <person name="Pangilinan J."/>
            <person name="Riley R."/>
            <person name="Labutti K."/>
            <person name="Andreopoulos B."/>
            <person name="Lipzen A."/>
            <person name="Chen C."/>
            <person name="Yanf M."/>
            <person name="Daum C."/>
            <person name="Ng V."/>
            <person name="Clum A."/>
            <person name="Steindorff A."/>
            <person name="Ohm R."/>
            <person name="Martin F."/>
            <person name="Silar P."/>
            <person name="Natvig D."/>
            <person name="Lalanne C."/>
            <person name="Gautier V."/>
            <person name="Ament-Velasquez S.L."/>
            <person name="Kruys A."/>
            <person name="Hutchinson M.I."/>
            <person name="Powell A.J."/>
            <person name="Barry K."/>
            <person name="Miller A.N."/>
            <person name="Grigoriev I.V."/>
            <person name="Debuchy R."/>
            <person name="Gladieux P."/>
            <person name="Thoren M.H."/>
            <person name="Johannesson H."/>
        </authorList>
    </citation>
    <scope>NUCLEOTIDE SEQUENCE</scope>
    <source>
        <strain evidence="6">CBS 560.94</strain>
    </source>
</reference>
<comment type="caution">
    <text evidence="6">The sequence shown here is derived from an EMBL/GenBank/DDBJ whole genome shotgun (WGS) entry which is preliminary data.</text>
</comment>
<feature type="compositionally biased region" description="Polar residues" evidence="5">
    <location>
        <begin position="41"/>
        <end position="55"/>
    </location>
</feature>
<dbReference type="Pfam" id="PF00071">
    <property type="entry name" value="Ras"/>
    <property type="match status" value="2"/>
</dbReference>
<dbReference type="GO" id="GO:0003925">
    <property type="term" value="F:G protein activity"/>
    <property type="evidence" value="ECO:0007669"/>
    <property type="project" value="UniProtKB-EC"/>
</dbReference>
<evidence type="ECO:0000256" key="1">
    <source>
        <dbReference type="ARBA" id="ARBA00008344"/>
    </source>
</evidence>
<dbReference type="SUPFAM" id="SSF52540">
    <property type="entry name" value="P-loop containing nucleoside triphosphate hydrolases"/>
    <property type="match status" value="1"/>
</dbReference>
<dbReference type="SMART" id="SM00175">
    <property type="entry name" value="RAB"/>
    <property type="match status" value="1"/>
</dbReference>
<comment type="catalytic activity">
    <reaction evidence="4">
        <text>GTP + H2O = GDP + phosphate + H(+)</text>
        <dbReference type="Rhea" id="RHEA:19669"/>
        <dbReference type="ChEBI" id="CHEBI:15377"/>
        <dbReference type="ChEBI" id="CHEBI:15378"/>
        <dbReference type="ChEBI" id="CHEBI:37565"/>
        <dbReference type="ChEBI" id="CHEBI:43474"/>
        <dbReference type="ChEBI" id="CHEBI:58189"/>
        <dbReference type="EC" id="3.6.5.2"/>
    </reaction>
</comment>
<accession>A0AAE0MUK7</accession>
<dbReference type="InterPro" id="IPR051065">
    <property type="entry name" value="Ras-related_GTPase"/>
</dbReference>
<dbReference type="InterPro" id="IPR027417">
    <property type="entry name" value="P-loop_NTPase"/>
</dbReference>
<proteinExistence type="inferred from homology"/>
<feature type="compositionally biased region" description="Polar residues" evidence="5">
    <location>
        <begin position="89"/>
        <end position="103"/>
    </location>
</feature>
<dbReference type="SMART" id="SM00173">
    <property type="entry name" value="RAS"/>
    <property type="match status" value="1"/>
</dbReference>
<feature type="compositionally biased region" description="Low complexity" evidence="5">
    <location>
        <begin position="104"/>
        <end position="113"/>
    </location>
</feature>
<dbReference type="EC" id="3.6.5.2" evidence="2"/>
<evidence type="ECO:0000313" key="7">
    <source>
        <dbReference type="Proteomes" id="UP001278500"/>
    </source>
</evidence>
<keyword evidence="3 6" id="KW-0378">Hydrolase</keyword>
<sequence>MVNSLLAWTEDELQYLKAVLRWKDSPAEEYKRLSDGGANDALSNLDPQDSTSPQEPKQEEIKILILGAEGVGKTALVQKFAKTHRHPSTSKPNRYQLTLPSDPTTSSGSNKSTTTYTLHTLELPHPWSTTTRTTHPHLWTRTLTEYDGALILYSVTDPSSLHHATSIASAIRQHFESLPPFSEDLVPFNKPIGRGSKAHYLHLKKTTRNVVREFAMVMVGNKSDVDILGGGAAIAATATAAAAAAAGSSLSGLGLGLEGLSGVVGERRVSTKEGKEAAKKLGLLAESWFETSASVTGENVDAVFEQVAREAVRNRKEYKEKKGEIERGGSEGLLKRDSEVESTVTTKSKVGGLWKSLTTVWLPLFGKKKG</sequence>
<dbReference type="Proteomes" id="UP001278500">
    <property type="component" value="Unassembled WGS sequence"/>
</dbReference>
<dbReference type="PROSITE" id="PS51420">
    <property type="entry name" value="RHO"/>
    <property type="match status" value="1"/>
</dbReference>
<dbReference type="PANTHER" id="PTHR45704">
    <property type="entry name" value="RAS-LIKE FAMILY MEMBER 11"/>
    <property type="match status" value="1"/>
</dbReference>
<comment type="similarity">
    <text evidence="1">Belongs to the small GTPase superfamily. Ras family.</text>
</comment>